<dbReference type="InterPro" id="IPR020846">
    <property type="entry name" value="MFS_dom"/>
</dbReference>
<feature type="transmembrane region" description="Helical" evidence="5">
    <location>
        <begin position="363"/>
        <end position="383"/>
    </location>
</feature>
<evidence type="ECO:0000256" key="2">
    <source>
        <dbReference type="ARBA" id="ARBA00022692"/>
    </source>
</evidence>
<feature type="transmembrane region" description="Helical" evidence="5">
    <location>
        <begin position="99"/>
        <end position="121"/>
    </location>
</feature>
<keyword evidence="2 5" id="KW-0812">Transmembrane</keyword>
<dbReference type="EMBL" id="FN563149">
    <property type="protein sequence ID" value="CBH49292.1"/>
    <property type="molecule type" value="Genomic_DNA"/>
</dbReference>
<feature type="transmembrane region" description="Helical" evidence="5">
    <location>
        <begin position="425"/>
        <end position="447"/>
    </location>
</feature>
<dbReference type="InterPro" id="IPR036259">
    <property type="entry name" value="MFS_trans_sf"/>
</dbReference>
<comment type="subcellular location">
    <subcellularLocation>
        <location evidence="1">Cell membrane</location>
        <topology evidence="1">Multi-pass membrane protein</topology>
    </subcellularLocation>
</comment>
<dbReference type="PANTHER" id="PTHR23523">
    <property type="match status" value="1"/>
</dbReference>
<dbReference type="InterPro" id="IPR011701">
    <property type="entry name" value="MFS"/>
</dbReference>
<feature type="transmembrane region" description="Helical" evidence="5">
    <location>
        <begin position="188"/>
        <end position="211"/>
    </location>
</feature>
<dbReference type="CDD" id="cd17339">
    <property type="entry name" value="MFS_NIMT_CynX_like"/>
    <property type="match status" value="1"/>
</dbReference>
<proteinExistence type="predicted"/>
<name>A0A3S5Y9S8_RHOH1</name>
<feature type="transmembrane region" description="Helical" evidence="5">
    <location>
        <begin position="272"/>
        <end position="294"/>
    </location>
</feature>
<dbReference type="Proteomes" id="UP001154400">
    <property type="component" value="Chromosome"/>
</dbReference>
<organism evidence="7">
    <name type="scientific">Rhodococcus hoagii (strain 103S)</name>
    <name type="common">Rhodococcus equi</name>
    <dbReference type="NCBI Taxonomy" id="685727"/>
    <lineage>
        <taxon>Bacteria</taxon>
        <taxon>Bacillati</taxon>
        <taxon>Actinomycetota</taxon>
        <taxon>Actinomycetes</taxon>
        <taxon>Mycobacteriales</taxon>
        <taxon>Nocardiaceae</taxon>
        <taxon>Prescottella</taxon>
    </lineage>
</organism>
<feature type="transmembrane region" description="Helical" evidence="5">
    <location>
        <begin position="306"/>
        <end position="325"/>
    </location>
</feature>
<feature type="transmembrane region" description="Helical" evidence="5">
    <location>
        <begin position="133"/>
        <end position="152"/>
    </location>
</feature>
<evidence type="ECO:0000256" key="1">
    <source>
        <dbReference type="ARBA" id="ARBA00004651"/>
    </source>
</evidence>
<feature type="transmembrane region" description="Helical" evidence="5">
    <location>
        <begin position="395"/>
        <end position="419"/>
    </location>
</feature>
<dbReference type="AlphaFoldDB" id="A0A3S5Y9S8"/>
<gene>
    <name evidence="7" type="ordered locus">REQ_32950</name>
</gene>
<evidence type="ECO:0000313" key="7">
    <source>
        <dbReference type="EMBL" id="CBH49292.1"/>
    </source>
</evidence>
<keyword evidence="3 5" id="KW-1133">Transmembrane helix</keyword>
<evidence type="ECO:0000256" key="5">
    <source>
        <dbReference type="SAM" id="Phobius"/>
    </source>
</evidence>
<evidence type="ECO:0000259" key="6">
    <source>
        <dbReference type="PROSITE" id="PS50850"/>
    </source>
</evidence>
<feature type="transmembrane region" description="Helical" evidence="5">
    <location>
        <begin position="337"/>
        <end position="357"/>
    </location>
</feature>
<dbReference type="PANTHER" id="PTHR23523:SF2">
    <property type="entry name" value="2-NITROIMIDAZOLE TRANSPORTER"/>
    <property type="match status" value="1"/>
</dbReference>
<dbReference type="KEGG" id="req:REQ_32950"/>
<evidence type="ECO:0000313" key="8">
    <source>
        <dbReference type="Proteomes" id="UP000006892"/>
    </source>
</evidence>
<dbReference type="SUPFAM" id="SSF103473">
    <property type="entry name" value="MFS general substrate transporter"/>
    <property type="match status" value="1"/>
</dbReference>
<protein>
    <submittedName>
        <fullName evidence="7">MFS transporter</fullName>
    </submittedName>
</protein>
<evidence type="ECO:0000256" key="3">
    <source>
        <dbReference type="ARBA" id="ARBA00022989"/>
    </source>
</evidence>
<dbReference type="Gene3D" id="1.20.1250.20">
    <property type="entry name" value="MFS general substrate transporter like domains"/>
    <property type="match status" value="1"/>
</dbReference>
<sequence>MLCPLSSGHPMIYPVECQSPGESAPEFSPIDHGTRQYMTAPAGSSRSAGSIATAPRGPQPLLAGRVLVFAAIAMSALVLRTAVTSFTPLADQISSELGFSSTVVGVFGMVPTAMFAVFGLLTPAIARRLGLEWTALLGMMMAGVGMLTRAMVSDTWSLLALSALALGGMGIGNVVIPPLVKRYFGDRLALMSSVYITGVQIGTILPATVAVPLADAFDWRISIGVWSLLGFAAAAPWLMILARGRKQVGGAAAAAALPAESHAPGRPWRSPVGWGMAGMFGMTSLITYSMFTWIPKILTEAGASESFGGSMVAVFSFMGLIAAFAAPSVCARMRNPFPIVVGCALAYAIGFTGLFLAPMAAPILWVVVIGLGPSTFPMSLTLINLRTRTHAGSAALSGFTQGIGYTVACVGPLLFGVLHESTGGWGAPFALLGVAVVVVLISAWAACKPRMLEDSWGAKAA</sequence>
<dbReference type="PROSITE" id="PS50850">
    <property type="entry name" value="MFS"/>
    <property type="match status" value="1"/>
</dbReference>
<feature type="transmembrane region" description="Helical" evidence="5">
    <location>
        <begin position="66"/>
        <end position="87"/>
    </location>
</feature>
<keyword evidence="4 5" id="KW-0472">Membrane</keyword>
<evidence type="ECO:0000256" key="4">
    <source>
        <dbReference type="ARBA" id="ARBA00023136"/>
    </source>
</evidence>
<dbReference type="GO" id="GO:0005886">
    <property type="term" value="C:plasma membrane"/>
    <property type="evidence" value="ECO:0007669"/>
    <property type="project" value="UniProtKB-SubCell"/>
</dbReference>
<feature type="transmembrane region" description="Helical" evidence="5">
    <location>
        <begin position="223"/>
        <end position="242"/>
    </location>
</feature>
<dbReference type="InterPro" id="IPR052524">
    <property type="entry name" value="MFS_Cyanate_Porter"/>
</dbReference>
<reference evidence="7" key="1">
    <citation type="journal article" date="2010" name="PLoS Genet.">
        <title>The genome of a pathogenic rhodococcus: cooptive virulence underpinned by key gene acquisitions.</title>
        <authorList>
            <person name="Letek M."/>
            <person name="Gonzalez P."/>
            <person name="Macarthur I."/>
            <person name="Rodriguez H."/>
            <person name="Freeman T.C."/>
            <person name="Valero-Rello A."/>
            <person name="Blanco M."/>
            <person name="Buckley T."/>
            <person name="Cherevach I."/>
            <person name="Fahey R."/>
            <person name="Hapeshi A."/>
            <person name="Holdstock J."/>
            <person name="Leadon D."/>
            <person name="Navas J."/>
            <person name="Ocampo A."/>
            <person name="Quail M.A."/>
            <person name="Sanders M."/>
            <person name="Scortti M.M."/>
            <person name="Prescott J.F."/>
            <person name="Fogarty U."/>
            <person name="Meijer W.G."/>
            <person name="Parkhill J."/>
            <person name="Bentley S.D."/>
            <person name="Vazquez-Boland J.A."/>
        </authorList>
    </citation>
    <scope>NUCLEOTIDE SEQUENCE [LARGE SCALE GENOMIC DNA]</scope>
    <source>
        <strain evidence="7 8">103S</strain>
    </source>
</reference>
<feature type="transmembrane region" description="Helical" evidence="5">
    <location>
        <begin position="158"/>
        <end position="176"/>
    </location>
</feature>
<accession>A0A3S5Y9S8</accession>
<dbReference type="GO" id="GO:0022857">
    <property type="term" value="F:transmembrane transporter activity"/>
    <property type="evidence" value="ECO:0007669"/>
    <property type="project" value="InterPro"/>
</dbReference>
<dbReference type="Pfam" id="PF07690">
    <property type="entry name" value="MFS_1"/>
    <property type="match status" value="1"/>
</dbReference>
<feature type="domain" description="Major facilitator superfamily (MFS) profile" evidence="6">
    <location>
        <begin position="66"/>
        <end position="451"/>
    </location>
</feature>